<dbReference type="EMBL" id="RZNH01000002">
    <property type="protein sequence ID" value="NOU58479.1"/>
    <property type="molecule type" value="Genomic_DNA"/>
</dbReference>
<dbReference type="RefSeq" id="WP_171593750.1">
    <property type="nucleotide sequence ID" value="NZ_RZNH01000002.1"/>
</dbReference>
<evidence type="ECO:0000256" key="1">
    <source>
        <dbReference type="ARBA" id="ARBA00006484"/>
    </source>
</evidence>
<dbReference type="PANTHER" id="PTHR24320:SF148">
    <property type="entry name" value="NAD(P)-BINDING ROSSMANN-FOLD SUPERFAMILY PROTEIN"/>
    <property type="match status" value="1"/>
</dbReference>
<evidence type="ECO:0000256" key="2">
    <source>
        <dbReference type="ARBA" id="ARBA00023002"/>
    </source>
</evidence>
<dbReference type="Proteomes" id="UP000732105">
    <property type="component" value="Unassembled WGS sequence"/>
</dbReference>
<sequence length="315" mass="35190">MNTNKFGEQGWTPERLGNLQAKTYLITGASAGTGLEACRILLDKGAEVVMLNRNEEKSNQVIDMLKEQFGADAKVSFIKMDLSDLTSVRNAANEVLKSVSKIEALICNAAVAQIARQQVTPDGYESHLVTNHYGHFLLVNLLFDKVEQGGKRIVIVSSNGYKMGLKTIQFDDMNFDKNYHPNTTYCHSKLAQMMFGYELQNRIIEANRKVEVFVCHPGASKTSLINKNASRMSRILFSLMAISPMVQSAEKGSYPEVMCATENQLKQLAYYGPTGKWEWVGPVGECVLEPFVLDREVATRLWAVSENETGLKFEL</sequence>
<evidence type="ECO:0000313" key="4">
    <source>
        <dbReference type="Proteomes" id="UP000732105"/>
    </source>
</evidence>
<proteinExistence type="inferred from homology"/>
<dbReference type="SUPFAM" id="SSF51735">
    <property type="entry name" value="NAD(P)-binding Rossmann-fold domains"/>
    <property type="match status" value="1"/>
</dbReference>
<dbReference type="Gene3D" id="3.40.50.720">
    <property type="entry name" value="NAD(P)-binding Rossmann-like Domain"/>
    <property type="match status" value="1"/>
</dbReference>
<dbReference type="InterPro" id="IPR036291">
    <property type="entry name" value="NAD(P)-bd_dom_sf"/>
</dbReference>
<keyword evidence="2" id="KW-0560">Oxidoreductase</keyword>
<evidence type="ECO:0000313" key="3">
    <source>
        <dbReference type="EMBL" id="NOU58479.1"/>
    </source>
</evidence>
<reference evidence="3 4" key="1">
    <citation type="submission" date="2018-12" db="EMBL/GenBank/DDBJ databases">
        <title>Marinifilum JC070 sp. nov., a marine bacterium isolated from Yongle Blue Hole in the South China Sea.</title>
        <authorList>
            <person name="Fu T."/>
        </authorList>
    </citation>
    <scope>NUCLEOTIDE SEQUENCE [LARGE SCALE GENOMIC DNA]</scope>
    <source>
        <strain evidence="3 4">JC070</strain>
    </source>
</reference>
<dbReference type="CDD" id="cd05327">
    <property type="entry name" value="retinol-DH_like_SDR_c_like"/>
    <property type="match status" value="1"/>
</dbReference>
<dbReference type="InterPro" id="IPR002347">
    <property type="entry name" value="SDR_fam"/>
</dbReference>
<comment type="caution">
    <text evidence="3">The sequence shown here is derived from an EMBL/GenBank/DDBJ whole genome shotgun (WGS) entry which is preliminary data.</text>
</comment>
<comment type="similarity">
    <text evidence="1">Belongs to the short-chain dehydrogenases/reductases (SDR) family.</text>
</comment>
<protein>
    <submittedName>
        <fullName evidence="3">SDR family oxidoreductase</fullName>
    </submittedName>
</protein>
<keyword evidence="4" id="KW-1185">Reference proteome</keyword>
<organism evidence="3 4">
    <name type="scientific">Marinifilum caeruleilacunae</name>
    <dbReference type="NCBI Taxonomy" id="2499076"/>
    <lineage>
        <taxon>Bacteria</taxon>
        <taxon>Pseudomonadati</taxon>
        <taxon>Bacteroidota</taxon>
        <taxon>Bacteroidia</taxon>
        <taxon>Marinilabiliales</taxon>
        <taxon>Marinifilaceae</taxon>
    </lineage>
</organism>
<dbReference type="Pfam" id="PF00106">
    <property type="entry name" value="adh_short"/>
    <property type="match status" value="1"/>
</dbReference>
<dbReference type="PANTHER" id="PTHR24320">
    <property type="entry name" value="RETINOL DEHYDROGENASE"/>
    <property type="match status" value="1"/>
</dbReference>
<accession>A0ABX1WQW6</accession>
<gene>
    <name evidence="3" type="ORF">ELS83_01525</name>
</gene>
<name>A0ABX1WQW6_9BACT</name>